<dbReference type="RefSeq" id="WP_280025535.1">
    <property type="nucleotide sequence ID" value="NZ_JAOCKG010000001.1"/>
</dbReference>
<keyword evidence="1" id="KW-0812">Transmembrane</keyword>
<feature type="transmembrane region" description="Helical" evidence="1">
    <location>
        <begin position="136"/>
        <end position="163"/>
    </location>
</feature>
<dbReference type="AlphaFoldDB" id="A0AA43AZM6"/>
<feature type="transmembrane region" description="Helical" evidence="1">
    <location>
        <begin position="348"/>
        <end position="370"/>
    </location>
</feature>
<proteinExistence type="predicted"/>
<name>A0AA43AZM6_9BURK</name>
<gene>
    <name evidence="2" type="ORF">N5K24_01480</name>
</gene>
<accession>A0AA43AZM6</accession>
<comment type="caution">
    <text evidence="2">The sequence shown here is derived from an EMBL/GenBank/DDBJ whole genome shotgun (WGS) entry which is preliminary data.</text>
</comment>
<dbReference type="InterPro" id="IPR005625">
    <property type="entry name" value="PepSY-ass_TM"/>
</dbReference>
<feature type="transmembrane region" description="Helical" evidence="1">
    <location>
        <begin position="424"/>
        <end position="443"/>
    </location>
</feature>
<dbReference type="Pfam" id="PF03929">
    <property type="entry name" value="PepSY_TM"/>
    <property type="match status" value="1"/>
</dbReference>
<dbReference type="PANTHER" id="PTHR34219:SF4">
    <property type="entry name" value="PEPSY DOMAIN-CONTAINING PROTEIN"/>
    <property type="match status" value="1"/>
</dbReference>
<reference evidence="2" key="1">
    <citation type="submission" date="2022-09" db="EMBL/GenBank/DDBJ databases">
        <title>Intensive care unit water sources are persistently colonized with multi-drug resistant bacteria and are the site of extensive horizontal gene transfer of antibiotic resistance genes.</title>
        <authorList>
            <person name="Diorio-Toth L."/>
        </authorList>
    </citation>
    <scope>NUCLEOTIDE SEQUENCE</scope>
    <source>
        <strain evidence="2">GD03676</strain>
    </source>
</reference>
<keyword evidence="1" id="KW-1133">Transmembrane helix</keyword>
<organism evidence="2 3">
    <name type="scientific">Achromobacter marplatensis</name>
    <dbReference type="NCBI Taxonomy" id="470868"/>
    <lineage>
        <taxon>Bacteria</taxon>
        <taxon>Pseudomonadati</taxon>
        <taxon>Pseudomonadota</taxon>
        <taxon>Betaproteobacteria</taxon>
        <taxon>Burkholderiales</taxon>
        <taxon>Alcaligenaceae</taxon>
        <taxon>Achromobacter</taxon>
    </lineage>
</organism>
<sequence length="521" mass="56132">MSWLHTWCGLTCGWLLCAIFLTGTVSVFREPITRWMQAGPLKPVAAASTREDQAAALQVGLRYLADHAAGVRSWRMGLPERQGGALALAWRDAQGANRYATLDAATGQPLAEPRTRQTEGGRHFMSFHYTLHGGLAGYWLVGWITLGMLVALVSGVVVHKRLFTDFFTFRQGKGLRSWMDAHNATAVLTLPFLFMIGYTGLAFFYTSYAPLPLRVAYGADAGAYARFQAGLAPAQAWPREPSAVDARIFDPAPLLAEASALMGGPVSQVILDRPSGLRGTIRMVGPEPGAEVSRRLLPTPGSVRFDAESGAMLEAHAPDADGQASAKQVHEAIEALHKADFGGWTMKWLYFLSGLAGTAMVATGTLLFSIKRRKRCESEFGAATARVYRGVEALNVASLAGVALASIAYFYANRLIPVDLADRAAWEIRVFFGIWAASLAHALLRPPNLAWREQLAAAALLCVCLPLLNWATQGQHLVTYMAQGDRALAAVELTAIGLGLLFGAAASRLRPDAGPARRGKT</sequence>
<dbReference type="Proteomes" id="UP001161276">
    <property type="component" value="Unassembled WGS sequence"/>
</dbReference>
<evidence type="ECO:0000256" key="1">
    <source>
        <dbReference type="SAM" id="Phobius"/>
    </source>
</evidence>
<feature type="transmembrane region" description="Helical" evidence="1">
    <location>
        <begin position="391"/>
        <end position="412"/>
    </location>
</feature>
<feature type="transmembrane region" description="Helical" evidence="1">
    <location>
        <begin position="455"/>
        <end position="472"/>
    </location>
</feature>
<dbReference type="EMBL" id="JAOCKG010000001">
    <property type="protein sequence ID" value="MDH2049052.1"/>
    <property type="molecule type" value="Genomic_DNA"/>
</dbReference>
<feature type="transmembrane region" description="Helical" evidence="1">
    <location>
        <begin position="487"/>
        <end position="509"/>
    </location>
</feature>
<evidence type="ECO:0000313" key="2">
    <source>
        <dbReference type="EMBL" id="MDH2049052.1"/>
    </source>
</evidence>
<dbReference type="PANTHER" id="PTHR34219">
    <property type="entry name" value="IRON-REGULATED INNER MEMBRANE PROTEIN-RELATED"/>
    <property type="match status" value="1"/>
</dbReference>
<evidence type="ECO:0000313" key="3">
    <source>
        <dbReference type="Proteomes" id="UP001161276"/>
    </source>
</evidence>
<protein>
    <submittedName>
        <fullName evidence="2">PepSY domain-containing protein</fullName>
    </submittedName>
</protein>
<feature type="transmembrane region" description="Helical" evidence="1">
    <location>
        <begin position="184"/>
        <end position="205"/>
    </location>
</feature>
<keyword evidence="1" id="KW-0472">Membrane</keyword>